<evidence type="ECO:0000256" key="1">
    <source>
        <dbReference type="SAM" id="Coils"/>
    </source>
</evidence>
<evidence type="ECO:0000313" key="3">
    <source>
        <dbReference type="Proteomes" id="UP001280581"/>
    </source>
</evidence>
<accession>A0AAN6M0I3</accession>
<dbReference type="EMBL" id="WVTA01000005">
    <property type="protein sequence ID" value="KAK3209635.1"/>
    <property type="molecule type" value="Genomic_DNA"/>
</dbReference>
<proteinExistence type="predicted"/>
<feature type="coiled-coil region" evidence="1">
    <location>
        <begin position="541"/>
        <end position="568"/>
    </location>
</feature>
<sequence length="601" mass="67884">MVDPGKAWNGPIGLAGSKYASPNRRREVAALLAANPELQAKKDAESIFTNREQTDVAKQPEHNPNDVLQLAQAQKEAVEQEVARHTQEVERTVSNAYTVTRQLLDMIRNSILKQCPDTADASLRTVGSIWTELETLCDIAQKAKDVVPPFMEKGREHTRLIVAAKIQETHGDYEQDLKRNDKRTELVKEQNSGQLQASKDVEAAYTQKNTDQQERLTRTLLDLGLLKEELGLTKDQLTTAKSAEQEASKLVEKLQKDADVLIQSKISLAADNDRLYSALKDAETKLKFSEENVSEKYGKMIREVSEKLEEEQQKAAAVSKDLGILRKAQDTAKQELEKIKSEYNSLSDKYKYQSRAYGKLSEDLEEQTKKAKTLQTELSKLEQQKNEAEKQRDRANWLRETLSKQHAALKEANEAELKQFKRTTFDKMQEFYADVKASEEKNDALKKVNDELVMENDDFRAKLLQLDSISAANKKADAEIATLRATIQNMATPTTATSSLADTTGYHTELQNVQEELKVVKTEGDRWQTLATKAMIEYRALAERNKKYQHIEEQLAAAQAENNQLKAQGIVPPAGGDPDPDAHDATYWREKYQKLLEDTTG</sequence>
<protein>
    <submittedName>
        <fullName evidence="2">Uncharacterized protein</fullName>
    </submittedName>
</protein>
<organism evidence="2 3">
    <name type="scientific">Pseudopithomyces chartarum</name>
    <dbReference type="NCBI Taxonomy" id="1892770"/>
    <lineage>
        <taxon>Eukaryota</taxon>
        <taxon>Fungi</taxon>
        <taxon>Dikarya</taxon>
        <taxon>Ascomycota</taxon>
        <taxon>Pezizomycotina</taxon>
        <taxon>Dothideomycetes</taxon>
        <taxon>Pleosporomycetidae</taxon>
        <taxon>Pleosporales</taxon>
        <taxon>Massarineae</taxon>
        <taxon>Didymosphaeriaceae</taxon>
        <taxon>Pseudopithomyces</taxon>
    </lineage>
</organism>
<dbReference type="AlphaFoldDB" id="A0AAN6M0I3"/>
<keyword evidence="1" id="KW-0175">Coiled coil</keyword>
<comment type="caution">
    <text evidence="2">The sequence shown here is derived from an EMBL/GenBank/DDBJ whole genome shotgun (WGS) entry which is preliminary data.</text>
</comment>
<gene>
    <name evidence="2" type="ORF">GRF29_44g240012</name>
</gene>
<reference evidence="2 3" key="1">
    <citation type="submission" date="2021-02" db="EMBL/GenBank/DDBJ databases">
        <title>Genome assembly of Pseudopithomyces chartarum.</title>
        <authorList>
            <person name="Jauregui R."/>
            <person name="Singh J."/>
            <person name="Voisey C."/>
        </authorList>
    </citation>
    <scope>NUCLEOTIDE SEQUENCE [LARGE SCALE GENOMIC DNA]</scope>
    <source>
        <strain evidence="2 3">AGR01</strain>
    </source>
</reference>
<keyword evidence="3" id="KW-1185">Reference proteome</keyword>
<dbReference type="Proteomes" id="UP001280581">
    <property type="component" value="Unassembled WGS sequence"/>
</dbReference>
<name>A0AAN6M0I3_9PLEO</name>
<feature type="coiled-coil region" evidence="1">
    <location>
        <begin position="272"/>
        <end position="455"/>
    </location>
</feature>
<evidence type="ECO:0000313" key="2">
    <source>
        <dbReference type="EMBL" id="KAK3209635.1"/>
    </source>
</evidence>
<feature type="coiled-coil region" evidence="1">
    <location>
        <begin position="68"/>
        <end position="95"/>
    </location>
</feature>